<evidence type="ECO:0000313" key="9">
    <source>
        <dbReference type="Proteomes" id="UP000510886"/>
    </source>
</evidence>
<dbReference type="GO" id="GO:0031564">
    <property type="term" value="P:transcription antitermination"/>
    <property type="evidence" value="ECO:0007669"/>
    <property type="project" value="UniProtKB-KW"/>
</dbReference>
<dbReference type="NCBIfam" id="NF001223">
    <property type="entry name" value="PRK00202.1-1"/>
    <property type="match status" value="1"/>
</dbReference>
<comment type="similarity">
    <text evidence="1 6">Belongs to the NusB family.</text>
</comment>
<dbReference type="InterPro" id="IPR006027">
    <property type="entry name" value="NusB_RsmB_TIM44"/>
</dbReference>
<comment type="function">
    <text evidence="6">Involved in transcription antitermination. Required for transcription of ribosomal RNA (rRNA) genes. Binds specifically to the boxA antiterminator sequence of the ribosomal RNA (rrn) operons.</text>
</comment>
<dbReference type="HAMAP" id="MF_00073">
    <property type="entry name" value="NusB"/>
    <property type="match status" value="1"/>
</dbReference>
<dbReference type="PANTHER" id="PTHR11078:SF3">
    <property type="entry name" value="ANTITERMINATION NUSB DOMAIN-CONTAINING PROTEIN"/>
    <property type="match status" value="1"/>
</dbReference>
<name>A0A7H9EJR7_9LACO</name>
<keyword evidence="3 6" id="KW-0694">RNA-binding</keyword>
<dbReference type="InterPro" id="IPR035926">
    <property type="entry name" value="NusB-like_sf"/>
</dbReference>
<sequence>MTLTRHDIRKAAFQTLFAVRSNADADPKQVMLQVLDAEEQTDSALPEYLVTLVEGVIKHEDELNDAISNYLKKGWTVKRLNKTDLLILQIAVFEIKYVTDIPAKVSINEALQLAKEFSDDKSRGFINGVLANLI</sequence>
<dbReference type="NCBIfam" id="TIGR01951">
    <property type="entry name" value="nusB"/>
    <property type="match status" value="1"/>
</dbReference>
<dbReference type="AlphaFoldDB" id="A0A7H9EJR7"/>
<dbReference type="Proteomes" id="UP000510886">
    <property type="component" value="Chromosome"/>
</dbReference>
<keyword evidence="5 6" id="KW-0804">Transcription</keyword>
<dbReference type="GO" id="GO:0005829">
    <property type="term" value="C:cytosol"/>
    <property type="evidence" value="ECO:0007669"/>
    <property type="project" value="TreeGrafter"/>
</dbReference>
<keyword evidence="2 6" id="KW-0889">Transcription antitermination</keyword>
<reference evidence="8 9" key="1">
    <citation type="submission" date="2020-01" db="EMBL/GenBank/DDBJ databases">
        <title>Complete and circular genome sequences of six lactobacillus isolates from horses.</title>
        <authorList>
            <person name="Hassan H.M."/>
        </authorList>
    </citation>
    <scope>NUCLEOTIDE SEQUENCE [LARGE SCALE GENOMIC DNA]</scope>
    <source>
        <strain evidence="8 9">1A</strain>
    </source>
</reference>
<dbReference type="Pfam" id="PF01029">
    <property type="entry name" value="NusB"/>
    <property type="match status" value="1"/>
</dbReference>
<dbReference type="EMBL" id="CP047418">
    <property type="protein sequence ID" value="QLL77851.1"/>
    <property type="molecule type" value="Genomic_DNA"/>
</dbReference>
<dbReference type="GeneID" id="89599596"/>
<protein>
    <recommendedName>
        <fullName evidence="6">Transcription antitermination protein NusB</fullName>
    </recommendedName>
    <alternativeName>
        <fullName evidence="6">Antitermination factor NusB</fullName>
    </alternativeName>
</protein>
<evidence type="ECO:0000256" key="1">
    <source>
        <dbReference type="ARBA" id="ARBA00005952"/>
    </source>
</evidence>
<accession>A0A7H9EJR7</accession>
<dbReference type="GO" id="GO:0003723">
    <property type="term" value="F:RNA binding"/>
    <property type="evidence" value="ECO:0007669"/>
    <property type="project" value="UniProtKB-UniRule"/>
</dbReference>
<gene>
    <name evidence="6 8" type="primary">nusB</name>
    <name evidence="8" type="ORF">GTO87_04085</name>
</gene>
<proteinExistence type="inferred from homology"/>
<dbReference type="RefSeq" id="WP_180849600.1">
    <property type="nucleotide sequence ID" value="NZ_CANCVW010000005.1"/>
</dbReference>
<organism evidence="8 9">
    <name type="scientific">Ligilactobacillus saerimneri</name>
    <dbReference type="NCBI Taxonomy" id="228229"/>
    <lineage>
        <taxon>Bacteria</taxon>
        <taxon>Bacillati</taxon>
        <taxon>Bacillota</taxon>
        <taxon>Bacilli</taxon>
        <taxon>Lactobacillales</taxon>
        <taxon>Lactobacillaceae</taxon>
        <taxon>Ligilactobacillus</taxon>
    </lineage>
</organism>
<evidence type="ECO:0000256" key="5">
    <source>
        <dbReference type="ARBA" id="ARBA00023163"/>
    </source>
</evidence>
<evidence type="ECO:0000256" key="4">
    <source>
        <dbReference type="ARBA" id="ARBA00023015"/>
    </source>
</evidence>
<dbReference type="GO" id="GO:0006353">
    <property type="term" value="P:DNA-templated transcription termination"/>
    <property type="evidence" value="ECO:0007669"/>
    <property type="project" value="UniProtKB-UniRule"/>
</dbReference>
<dbReference type="PANTHER" id="PTHR11078">
    <property type="entry name" value="N UTILIZATION SUBSTANCE PROTEIN B-RELATED"/>
    <property type="match status" value="1"/>
</dbReference>
<evidence type="ECO:0000313" key="8">
    <source>
        <dbReference type="EMBL" id="QLL77851.1"/>
    </source>
</evidence>
<keyword evidence="4 6" id="KW-0805">Transcription regulation</keyword>
<evidence type="ECO:0000256" key="3">
    <source>
        <dbReference type="ARBA" id="ARBA00022884"/>
    </source>
</evidence>
<feature type="domain" description="NusB/RsmB/TIM44" evidence="7">
    <location>
        <begin position="7"/>
        <end position="133"/>
    </location>
</feature>
<dbReference type="KEGG" id="lsw:GTO87_04085"/>
<evidence type="ECO:0000259" key="7">
    <source>
        <dbReference type="Pfam" id="PF01029"/>
    </source>
</evidence>
<evidence type="ECO:0000256" key="2">
    <source>
        <dbReference type="ARBA" id="ARBA00022814"/>
    </source>
</evidence>
<dbReference type="Gene3D" id="1.10.940.10">
    <property type="entry name" value="NusB-like"/>
    <property type="match status" value="1"/>
</dbReference>
<evidence type="ECO:0000256" key="6">
    <source>
        <dbReference type="HAMAP-Rule" id="MF_00073"/>
    </source>
</evidence>
<dbReference type="SUPFAM" id="SSF48013">
    <property type="entry name" value="NusB-like"/>
    <property type="match status" value="1"/>
</dbReference>
<dbReference type="InterPro" id="IPR011605">
    <property type="entry name" value="NusB_fam"/>
</dbReference>